<dbReference type="HOGENOM" id="CLU_1841419_0_0_9"/>
<evidence type="ECO:0000256" key="1">
    <source>
        <dbReference type="SAM" id="MobiDB-lite"/>
    </source>
</evidence>
<protein>
    <submittedName>
        <fullName evidence="2">Uncharacterized protein</fullName>
    </submittedName>
</protein>
<sequence>MKLSEYYEGREESEKDSPARRKKALARKIKKIQKRRDDHKGEWITFEDAKEYRDRAEKLPYNGLQDIGERRELRIELQERFGLTEGEAINILNGFHMRDIVQVYDNIKNLRMPEVSNIANPYKGNSDSEVKERLESDFD</sequence>
<dbReference type="eggNOG" id="ENOG5033FTZ">
    <property type="taxonomic scope" value="Bacteria"/>
</dbReference>
<proteinExistence type="predicted"/>
<feature type="region of interest" description="Disordered" evidence="1">
    <location>
        <begin position="1"/>
        <end position="25"/>
    </location>
</feature>
<dbReference type="KEGG" id="bpb:bpr_IV139"/>
<feature type="region of interest" description="Disordered" evidence="1">
    <location>
        <begin position="120"/>
        <end position="139"/>
    </location>
</feature>
<accession>E0S521</accession>
<dbReference type="RefSeq" id="WP_013283151.1">
    <property type="nucleotide sequence ID" value="NC_014390.1"/>
</dbReference>
<organism evidence="2 3">
    <name type="scientific">Butyrivibrio proteoclasticus (strain ATCC 51982 / DSM 14932 / B316)</name>
    <name type="common">Clostridium proteoclasticum</name>
    <dbReference type="NCBI Taxonomy" id="515622"/>
    <lineage>
        <taxon>Bacteria</taxon>
        <taxon>Bacillati</taxon>
        <taxon>Bacillota</taxon>
        <taxon>Clostridia</taxon>
        <taxon>Lachnospirales</taxon>
        <taxon>Lachnospiraceae</taxon>
        <taxon>Butyrivibrio</taxon>
    </lineage>
</organism>
<keyword evidence="2" id="KW-0614">Plasmid</keyword>
<feature type="compositionally biased region" description="Basic and acidic residues" evidence="1">
    <location>
        <begin position="126"/>
        <end position="139"/>
    </location>
</feature>
<feature type="compositionally biased region" description="Basic and acidic residues" evidence="1">
    <location>
        <begin position="1"/>
        <end position="19"/>
    </location>
</feature>
<evidence type="ECO:0000313" key="2">
    <source>
        <dbReference type="EMBL" id="ADL36503.1"/>
    </source>
</evidence>
<dbReference type="Proteomes" id="UP000001299">
    <property type="component" value="Plasmid pCY186"/>
</dbReference>
<evidence type="ECO:0000313" key="3">
    <source>
        <dbReference type="Proteomes" id="UP000001299"/>
    </source>
</evidence>
<dbReference type="EMBL" id="CP001813">
    <property type="protein sequence ID" value="ADL36503.1"/>
    <property type="molecule type" value="Genomic_DNA"/>
</dbReference>
<keyword evidence="3" id="KW-1185">Reference proteome</keyword>
<reference evidence="2 3" key="1">
    <citation type="journal article" date="2010" name="PLoS ONE">
        <title>The glycobiome of the rumen bacterium Butyrivibrio proteoclasticus B316(T) highlights adaptation to a polysaccharide-rich environment.</title>
        <authorList>
            <person name="Kelly W.J."/>
            <person name="Leahy S.C."/>
            <person name="Altermann E."/>
            <person name="Yeoman C.J."/>
            <person name="Dunne J.C."/>
            <person name="Kong Z."/>
            <person name="Pacheco D.M."/>
            <person name="Li D."/>
            <person name="Noel S.J."/>
            <person name="Moon C.D."/>
            <person name="Cookson A.L."/>
            <person name="Attwood G.T."/>
        </authorList>
    </citation>
    <scope>NUCLEOTIDE SEQUENCE [LARGE SCALE GENOMIC DNA]</scope>
    <source>
        <strain evidence="3">ATCC 51982 / DSM 14932 / B316</strain>
        <plasmid evidence="3">Plasmid pCY186</plasmid>
    </source>
</reference>
<geneLocation type="plasmid" evidence="2 3">
    <name>pCY186</name>
</geneLocation>
<gene>
    <name evidence="2" type="ordered locus">bpr_IV139</name>
</gene>
<name>E0S521_BUTPB</name>
<dbReference type="AlphaFoldDB" id="E0S521"/>